<dbReference type="Proteomes" id="UP001497522">
    <property type="component" value="Chromosome 12"/>
</dbReference>
<proteinExistence type="predicted"/>
<reference evidence="2" key="1">
    <citation type="submission" date="2024-03" db="EMBL/GenBank/DDBJ databases">
        <authorList>
            <consortium name="ELIXIR-Norway"/>
            <consortium name="Elixir Norway"/>
        </authorList>
    </citation>
    <scope>NUCLEOTIDE SEQUENCE</scope>
</reference>
<protein>
    <submittedName>
        <fullName evidence="2">Uncharacterized protein</fullName>
    </submittedName>
</protein>
<evidence type="ECO:0000313" key="3">
    <source>
        <dbReference type="Proteomes" id="UP001497522"/>
    </source>
</evidence>
<dbReference type="EMBL" id="OZ023713">
    <property type="protein sequence ID" value="CAK9862414.1"/>
    <property type="molecule type" value="Genomic_DNA"/>
</dbReference>
<gene>
    <name evidence="2" type="ORF">CSSPJE1EN2_LOCUS5409</name>
</gene>
<feature type="region of interest" description="Disordered" evidence="1">
    <location>
        <begin position="266"/>
        <end position="299"/>
    </location>
</feature>
<accession>A0ABP1AIP6</accession>
<sequence length="341" mass="37392">MSPDEEPPIAILSDVNKGLVVDSAADRIDTELVDAATEVSENDETQVVSKEWLIERFKLAEKQASAAELEEEAKDKVQDVIPKAKDEAQDVIPEQQPVAKLAEATDGIDVMMEDVLKMAAMTIGKELGPKLDATNEELTDSAEDRISTSLVEMTVVIENDTNIVSKEPPVDRLEMSEELAFVELHEEAEDEAANVIPEQEPVAAELAEEGIDRIDLLIEDELQAIIPHVEEFRAELSDTNKELVDSAQDGTSADLVGATSGMKNHTQVVSKEPPLDTRLELPEEQASTEDKAEDFTPEEQPVANLRAATEGIYVTTINELEIGMTHVVKPSLLHSPPLHQY</sequence>
<evidence type="ECO:0000256" key="1">
    <source>
        <dbReference type="SAM" id="MobiDB-lite"/>
    </source>
</evidence>
<organism evidence="2 3">
    <name type="scientific">Sphagnum jensenii</name>
    <dbReference type="NCBI Taxonomy" id="128206"/>
    <lineage>
        <taxon>Eukaryota</taxon>
        <taxon>Viridiplantae</taxon>
        <taxon>Streptophyta</taxon>
        <taxon>Embryophyta</taxon>
        <taxon>Bryophyta</taxon>
        <taxon>Sphagnophytina</taxon>
        <taxon>Sphagnopsida</taxon>
        <taxon>Sphagnales</taxon>
        <taxon>Sphagnaceae</taxon>
        <taxon>Sphagnum</taxon>
    </lineage>
</organism>
<keyword evidence="3" id="KW-1185">Reference proteome</keyword>
<name>A0ABP1AIP6_9BRYO</name>
<evidence type="ECO:0000313" key="2">
    <source>
        <dbReference type="EMBL" id="CAK9862414.1"/>
    </source>
</evidence>